<dbReference type="GO" id="GO:0009733">
    <property type="term" value="P:response to auxin"/>
    <property type="evidence" value="ECO:0007669"/>
    <property type="project" value="InterPro"/>
</dbReference>
<reference evidence="3" key="1">
    <citation type="submission" date="2025-08" db="UniProtKB">
        <authorList>
            <consortium name="RefSeq"/>
        </authorList>
    </citation>
    <scope>IDENTIFICATION</scope>
</reference>
<evidence type="ECO:0000256" key="1">
    <source>
        <dbReference type="ARBA" id="ARBA00006974"/>
    </source>
</evidence>
<dbReference type="Pfam" id="PF02519">
    <property type="entry name" value="Auxin_inducible"/>
    <property type="match status" value="1"/>
</dbReference>
<organism evidence="2 3">
    <name type="scientific">Dioscorea cayennensis subsp. rotundata</name>
    <name type="common">White Guinea yam</name>
    <name type="synonym">Dioscorea rotundata</name>
    <dbReference type="NCBI Taxonomy" id="55577"/>
    <lineage>
        <taxon>Eukaryota</taxon>
        <taxon>Viridiplantae</taxon>
        <taxon>Streptophyta</taxon>
        <taxon>Embryophyta</taxon>
        <taxon>Tracheophyta</taxon>
        <taxon>Spermatophyta</taxon>
        <taxon>Magnoliopsida</taxon>
        <taxon>Liliopsida</taxon>
        <taxon>Dioscoreales</taxon>
        <taxon>Dioscoreaceae</taxon>
        <taxon>Dioscorea</taxon>
    </lineage>
</organism>
<evidence type="ECO:0000313" key="3">
    <source>
        <dbReference type="RefSeq" id="XP_039134298.1"/>
    </source>
</evidence>
<gene>
    <name evidence="3" type="primary">LOC120271684</name>
</gene>
<dbReference type="RefSeq" id="XP_039134298.1">
    <property type="nucleotide sequence ID" value="XM_039278364.1"/>
</dbReference>
<protein>
    <submittedName>
        <fullName evidence="3">Auxin-responsive protein SAUR64-like</fullName>
    </submittedName>
</protein>
<dbReference type="InterPro" id="IPR003676">
    <property type="entry name" value="SAUR_fam"/>
</dbReference>
<dbReference type="AlphaFoldDB" id="A0AB40C7G7"/>
<evidence type="ECO:0000313" key="2">
    <source>
        <dbReference type="Proteomes" id="UP001515500"/>
    </source>
</evidence>
<proteinExistence type="inferred from homology"/>
<dbReference type="GeneID" id="120271684"/>
<sequence>MARKWQISVLRKSSEKGSSATASVANKGHFTVYTSEGKRFIVPLVYLESNVFKELLKISEEEYGLPRNGPITMPCDAMFMEYVLCLLRRRISEDMERALLIGSILVPHQHISSSSSFLGIGHASTTHITVCSF</sequence>
<comment type="similarity">
    <text evidence="1">Belongs to the ARG7 family.</text>
</comment>
<keyword evidence="2" id="KW-1185">Reference proteome</keyword>
<accession>A0AB40C7G7</accession>
<dbReference type="Proteomes" id="UP001515500">
    <property type="component" value="Chromosome 11"/>
</dbReference>
<name>A0AB40C7G7_DIOCR</name>
<dbReference type="PANTHER" id="PTHR31175:SF120">
    <property type="entry name" value="OS09G0547100 PROTEIN"/>
    <property type="match status" value="1"/>
</dbReference>
<dbReference type="PANTHER" id="PTHR31175">
    <property type="entry name" value="AUXIN-RESPONSIVE FAMILY PROTEIN"/>
    <property type="match status" value="1"/>
</dbReference>